<keyword evidence="9" id="KW-1185">Reference proteome</keyword>
<proteinExistence type="inferred from homology"/>
<reference evidence="9" key="1">
    <citation type="journal article" date="2019" name="Int. J. Syst. Evol. Microbiol.">
        <title>The Global Catalogue of Microorganisms (GCM) 10K type strain sequencing project: providing services to taxonomists for standard genome sequencing and annotation.</title>
        <authorList>
            <consortium name="The Broad Institute Genomics Platform"/>
            <consortium name="The Broad Institute Genome Sequencing Center for Infectious Disease"/>
            <person name="Wu L."/>
            <person name="Ma J."/>
        </authorList>
    </citation>
    <scope>NUCLEOTIDE SEQUENCE [LARGE SCALE GENOMIC DNA]</scope>
    <source>
        <strain evidence="9">JCM 14234</strain>
    </source>
</reference>
<comment type="cofactor">
    <cofactor evidence="1">
        <name>Mg(2+)</name>
        <dbReference type="ChEBI" id="CHEBI:18420"/>
    </cofactor>
</comment>
<evidence type="ECO:0000256" key="3">
    <source>
        <dbReference type="ARBA" id="ARBA00006706"/>
    </source>
</evidence>
<dbReference type="CDD" id="cd00685">
    <property type="entry name" value="Trans_IPPS_HT"/>
    <property type="match status" value="1"/>
</dbReference>
<dbReference type="InterPro" id="IPR000092">
    <property type="entry name" value="Polyprenyl_synt"/>
</dbReference>
<dbReference type="InterPro" id="IPR008949">
    <property type="entry name" value="Isoprenoid_synthase_dom_sf"/>
</dbReference>
<evidence type="ECO:0000256" key="7">
    <source>
        <dbReference type="RuleBase" id="RU004466"/>
    </source>
</evidence>
<evidence type="ECO:0000256" key="1">
    <source>
        <dbReference type="ARBA" id="ARBA00001946"/>
    </source>
</evidence>
<keyword evidence="4 7" id="KW-0808">Transferase</keyword>
<evidence type="ECO:0000256" key="4">
    <source>
        <dbReference type="ARBA" id="ARBA00022679"/>
    </source>
</evidence>
<evidence type="ECO:0000256" key="2">
    <source>
        <dbReference type="ARBA" id="ARBA00005128"/>
    </source>
</evidence>
<accession>A0ABP6LNF7</accession>
<dbReference type="SFLD" id="SFLDS00005">
    <property type="entry name" value="Isoprenoid_Synthase_Type_I"/>
    <property type="match status" value="1"/>
</dbReference>
<comment type="similarity">
    <text evidence="3 7">Belongs to the FPP/GGPP synthase family.</text>
</comment>
<comment type="caution">
    <text evidence="8">The sequence shown here is derived from an EMBL/GenBank/DDBJ whole genome shotgun (WGS) entry which is preliminary data.</text>
</comment>
<dbReference type="InterPro" id="IPR033749">
    <property type="entry name" value="Polyprenyl_synt_CS"/>
</dbReference>
<evidence type="ECO:0000256" key="5">
    <source>
        <dbReference type="ARBA" id="ARBA00022723"/>
    </source>
</evidence>
<dbReference type="Proteomes" id="UP001501035">
    <property type="component" value="Unassembled WGS sequence"/>
</dbReference>
<dbReference type="SFLD" id="SFLDG01017">
    <property type="entry name" value="Polyprenyl_Transferase_Like"/>
    <property type="match status" value="1"/>
</dbReference>
<sequence length="380" mass="40272">MLGSASVECVTRPVCLGPWSDTLSVSGATALTPRKLVQVHHVKSTIAGLNLGSDEFSLAVKSSLAQVEDLLLTELGSGDDLLTEAATHLAKAGGKRFRPMFAILAAQFGPRPDAPEVITAATVVEMIHLATLYHDDVMDEAPVRRGAPSANSRWGNSVAILSGDFLFARASRLVSTLGPESVLIIADTFAELVTGQMRETVGVTAGKDPIEHYLKVVWEKTGSLISASGRFGAMTSQADPETIERLARLGDVIGTAFQVSDDIIDIASVTDDSGKTPGTDLREGVHTLPVLLALADHDDTATELRALLVDARTGKPRPLTEDAEVERALVLLRSSAGMVAAHERLRGYLRAAQDDLAHLPAGPGRDALSDLAEYTIERTG</sequence>
<dbReference type="EMBL" id="BAAAVS010000060">
    <property type="protein sequence ID" value="GAA3049152.1"/>
    <property type="molecule type" value="Genomic_DNA"/>
</dbReference>
<evidence type="ECO:0000313" key="8">
    <source>
        <dbReference type="EMBL" id="GAA3049152.1"/>
    </source>
</evidence>
<keyword evidence="5" id="KW-0479">Metal-binding</keyword>
<organism evidence="8 9">
    <name type="scientific">Gordonia defluvii</name>
    <dbReference type="NCBI Taxonomy" id="283718"/>
    <lineage>
        <taxon>Bacteria</taxon>
        <taxon>Bacillati</taxon>
        <taxon>Actinomycetota</taxon>
        <taxon>Actinomycetes</taxon>
        <taxon>Mycobacteriales</taxon>
        <taxon>Gordoniaceae</taxon>
        <taxon>Gordonia</taxon>
    </lineage>
</organism>
<dbReference type="PANTHER" id="PTHR12001:SF69">
    <property type="entry name" value="ALL TRANS-POLYPRENYL-DIPHOSPHATE SYNTHASE PDSS1"/>
    <property type="match status" value="1"/>
</dbReference>
<dbReference type="SUPFAM" id="SSF48576">
    <property type="entry name" value="Terpenoid synthases"/>
    <property type="match status" value="1"/>
</dbReference>
<name>A0ABP6LNF7_9ACTN</name>
<gene>
    <name evidence="8" type="ORF">GCM10010528_30410</name>
</gene>
<evidence type="ECO:0000256" key="6">
    <source>
        <dbReference type="ARBA" id="ARBA00022842"/>
    </source>
</evidence>
<evidence type="ECO:0000313" key="9">
    <source>
        <dbReference type="Proteomes" id="UP001501035"/>
    </source>
</evidence>
<dbReference type="PROSITE" id="PS00444">
    <property type="entry name" value="POLYPRENYL_SYNTHASE_2"/>
    <property type="match status" value="1"/>
</dbReference>
<keyword evidence="6" id="KW-0460">Magnesium</keyword>
<comment type="pathway">
    <text evidence="2">Isoprenoid biosynthesis.</text>
</comment>
<protein>
    <submittedName>
        <fullName evidence="8">Polyprenyl synthetase family protein</fullName>
    </submittedName>
</protein>
<dbReference type="Pfam" id="PF00348">
    <property type="entry name" value="polyprenyl_synt"/>
    <property type="match status" value="1"/>
</dbReference>
<dbReference type="Gene3D" id="1.10.600.10">
    <property type="entry name" value="Farnesyl Diphosphate Synthase"/>
    <property type="match status" value="1"/>
</dbReference>
<dbReference type="PANTHER" id="PTHR12001">
    <property type="entry name" value="GERANYLGERANYL PYROPHOSPHATE SYNTHASE"/>
    <property type="match status" value="1"/>
</dbReference>